<evidence type="ECO:0000313" key="3">
    <source>
        <dbReference type="Proteomes" id="UP000747399"/>
    </source>
</evidence>
<protein>
    <submittedName>
        <fullName evidence="2">Uncharacterized protein</fullName>
    </submittedName>
</protein>
<dbReference type="EMBL" id="BNCO01000032">
    <property type="protein sequence ID" value="GIL58902.1"/>
    <property type="molecule type" value="Genomic_DNA"/>
</dbReference>
<proteinExistence type="predicted"/>
<reference evidence="2" key="1">
    <citation type="journal article" date="2021" name="Proc. Natl. Acad. Sci. U.S.A.">
        <title>Three genomes in the algal genus Volvox reveal the fate of a haploid sex-determining region after a transition to homothallism.</title>
        <authorList>
            <person name="Yamamoto K."/>
            <person name="Hamaji T."/>
            <person name="Kawai-Toyooka H."/>
            <person name="Matsuzaki R."/>
            <person name="Takahashi F."/>
            <person name="Nishimura Y."/>
            <person name="Kawachi M."/>
            <person name="Noguchi H."/>
            <person name="Minakuchi Y."/>
            <person name="Umen J.G."/>
            <person name="Toyoda A."/>
            <person name="Nozaki H."/>
        </authorList>
    </citation>
    <scope>NUCLEOTIDE SEQUENCE</scope>
    <source>
        <strain evidence="2">NIES-3780</strain>
    </source>
</reference>
<dbReference type="AlphaFoldDB" id="A0A8J4BD60"/>
<dbReference type="Proteomes" id="UP000747399">
    <property type="component" value="Unassembled WGS sequence"/>
</dbReference>
<comment type="caution">
    <text evidence="2">The sequence shown here is derived from an EMBL/GenBank/DDBJ whole genome shotgun (WGS) entry which is preliminary data.</text>
</comment>
<dbReference type="PANTHER" id="PTHR31579:SF1">
    <property type="entry name" value="OS03G0796600 PROTEIN"/>
    <property type="match status" value="1"/>
</dbReference>
<accession>A0A8J4BD60</accession>
<keyword evidence="3" id="KW-1185">Reference proteome</keyword>
<dbReference type="InterPro" id="IPR006502">
    <property type="entry name" value="PDDEXK-like"/>
</dbReference>
<feature type="region of interest" description="Disordered" evidence="1">
    <location>
        <begin position="31"/>
        <end position="53"/>
    </location>
</feature>
<feature type="compositionally biased region" description="Basic residues" evidence="1">
    <location>
        <begin position="39"/>
        <end position="48"/>
    </location>
</feature>
<organism evidence="2 3">
    <name type="scientific">Volvox africanus</name>
    <dbReference type="NCBI Taxonomy" id="51714"/>
    <lineage>
        <taxon>Eukaryota</taxon>
        <taxon>Viridiplantae</taxon>
        <taxon>Chlorophyta</taxon>
        <taxon>core chlorophytes</taxon>
        <taxon>Chlorophyceae</taxon>
        <taxon>CS clade</taxon>
        <taxon>Chlamydomonadales</taxon>
        <taxon>Volvocaceae</taxon>
        <taxon>Volvox</taxon>
    </lineage>
</organism>
<dbReference type="PANTHER" id="PTHR31579">
    <property type="entry name" value="OS03G0796600 PROTEIN"/>
    <property type="match status" value="1"/>
</dbReference>
<name>A0A8J4BD60_9CHLO</name>
<gene>
    <name evidence="2" type="ORF">Vafri_13710</name>
</gene>
<sequence length="215" mass="23184">MTRLHGPPGSFAAGSLLFAVEIPGLDDGQCDLSGSASTSRHRGGRTKAGRPDATDIEELAQTWQASAASVRLLNDVRLLKRQGRASDAGVLAERLRNLGYDASRVAQNASNATPSSLRLAHDFVVVKGCGGCATALVVEPNFREHFCIGPMYATERYRQLLALIPEELVAPYSKIQEMVKLICAEMKFSFEATGNSLPPWRSTASVLSRWAAARP</sequence>
<dbReference type="Pfam" id="PF04720">
    <property type="entry name" value="PDDEXK_6"/>
    <property type="match status" value="1"/>
</dbReference>
<evidence type="ECO:0000256" key="1">
    <source>
        <dbReference type="SAM" id="MobiDB-lite"/>
    </source>
</evidence>
<evidence type="ECO:0000313" key="2">
    <source>
        <dbReference type="EMBL" id="GIL58902.1"/>
    </source>
</evidence>